<dbReference type="OrthoDB" id="9763644at2"/>
<protein>
    <recommendedName>
        <fullName evidence="1">Virulence-associated protein E-like domain-containing protein</fullName>
    </recommendedName>
</protein>
<gene>
    <name evidence="2" type="ORF">HMPREF9453_00813</name>
</gene>
<dbReference type="PATRIC" id="fig|742743.3.peg.822"/>
<dbReference type="PANTHER" id="PTHR34985">
    <property type="entry name" value="SLR0554 PROTEIN"/>
    <property type="match status" value="1"/>
</dbReference>
<dbReference type="HOGENOM" id="CLU_018385_1_0_9"/>
<dbReference type="AlphaFoldDB" id="H1CZM5"/>
<comment type="caution">
    <text evidence="2">The sequence shown here is derived from an EMBL/GenBank/DDBJ whole genome shotgun (WGS) entry which is preliminary data.</text>
</comment>
<evidence type="ECO:0000313" key="3">
    <source>
        <dbReference type="Proteomes" id="UP000003277"/>
    </source>
</evidence>
<sequence length="791" mass="89513">MERSYQIALASNRKVRIWENRSMTWHELVERMIRPVRTGETAAEYRQMPRARQADVKDVGGFVGGALKDGLRKKSHVLLRSLLTLDMDYGYPGVVEDVLGKLSCTCFLYSTHKSSPEKPRLRLVIPLSRDVSAAEYGAISRKVAEKLGMALFDPTTFEPERLMYWGSVSKDGEYVAEGQERELLDPDTVLKEYRDWTDVSSWPCAEGKEAAATLAKAEDPCGKRGLVGAFCRAWPMDDVIRTFLSDLYEPSVIPGRYDYKPADSSAGLVVYDGKFMYSFHATDPLSGRLLNAFDAVRLTRFGHLDADTDAGTQVDRLPSYRAMIDFAKKDERVREEILKEKAREAEEDFKVPVPIAAKAGTVKSLTARLKFRSDGTVDNCLTNFLTILRMDEKLWPISYNLLTDSVDVRGSLPWPRIKPGWSDNDMAQLNSYISSHYGIYAPMKSKDALITVASERQFHPIREFFASLPPWDGVKRVETLLVDYLGAEDSEYTRAVTKKTLAAAVARVYEPGVKFDSVLIINGSQGIGKSTLFSRLGGQWFSDSLTLTDMRDKAAAEKLQGYFILELGELAGMKKADIETVKSFISRRDDKYRASYGITVESHPRQCVIVGTTNAENGFLRDVTGNRRFWPVAVSGMTMKKPWHLTMNEICQIWAEAITIWKAREPLYLENELLSAARKQQQAAMETDDREGLVKKYLETKLPRKWDTMDLTERRLYLSGAEGLPEEPGAMVRDTVTHMEIYAECFGLDPARMRKQDSYDISSIMSKMEGWKKAASKKCTPYGRQRFYAKE</sequence>
<dbReference type="Proteomes" id="UP000003277">
    <property type="component" value="Unassembled WGS sequence"/>
</dbReference>
<dbReference type="InterPro" id="IPR007936">
    <property type="entry name" value="VapE-like_dom"/>
</dbReference>
<evidence type="ECO:0000259" key="1">
    <source>
        <dbReference type="Pfam" id="PF05272"/>
    </source>
</evidence>
<organism evidence="2 3">
    <name type="scientific">Dialister succinatiphilus YIT 11850</name>
    <dbReference type="NCBI Taxonomy" id="742743"/>
    <lineage>
        <taxon>Bacteria</taxon>
        <taxon>Bacillati</taxon>
        <taxon>Bacillota</taxon>
        <taxon>Negativicutes</taxon>
        <taxon>Veillonellales</taxon>
        <taxon>Veillonellaceae</taxon>
        <taxon>Dialister</taxon>
    </lineage>
</organism>
<keyword evidence="3" id="KW-1185">Reference proteome</keyword>
<dbReference type="EMBL" id="ADLT01000018">
    <property type="protein sequence ID" value="EHO63223.1"/>
    <property type="molecule type" value="Genomic_DNA"/>
</dbReference>
<feature type="domain" description="Virulence-associated protein E-like" evidence="1">
    <location>
        <begin position="470"/>
        <end position="685"/>
    </location>
</feature>
<proteinExistence type="predicted"/>
<dbReference type="Pfam" id="PF05272">
    <property type="entry name" value="VapE-like_dom"/>
    <property type="match status" value="1"/>
</dbReference>
<dbReference type="eggNOG" id="COG5545">
    <property type="taxonomic scope" value="Bacteria"/>
</dbReference>
<dbReference type="PANTHER" id="PTHR34985:SF1">
    <property type="entry name" value="SLR0554 PROTEIN"/>
    <property type="match status" value="1"/>
</dbReference>
<name>H1CZM5_9FIRM</name>
<dbReference type="STRING" id="742743.HMPREF9453_00813"/>
<evidence type="ECO:0000313" key="2">
    <source>
        <dbReference type="EMBL" id="EHO63223.1"/>
    </source>
</evidence>
<reference evidence="2 3" key="1">
    <citation type="submission" date="2011-11" db="EMBL/GenBank/DDBJ databases">
        <title>The Genome Sequence of Dialister succinatiphilus YIT 11850.</title>
        <authorList>
            <consortium name="The Broad Institute Genome Sequencing Platform"/>
            <person name="Earl A."/>
            <person name="Ward D."/>
            <person name="Feldgarden M."/>
            <person name="Gevers D."/>
            <person name="Morotomi M."/>
            <person name="Young S.K."/>
            <person name="Zeng Q."/>
            <person name="Gargeya S."/>
            <person name="Fitzgerald M."/>
            <person name="Haas B."/>
            <person name="Abouelleil A."/>
            <person name="Alvarado L."/>
            <person name="Arachchi H.M."/>
            <person name="Berlin A."/>
            <person name="Brown A."/>
            <person name="Chapman S.B."/>
            <person name="Dunbar C."/>
            <person name="Gearin G."/>
            <person name="Goldberg J."/>
            <person name="Griggs A."/>
            <person name="Gujja S."/>
            <person name="Heiman D."/>
            <person name="Howarth C."/>
            <person name="Lui A."/>
            <person name="MacDonald P.J.P."/>
            <person name="Montmayeur A."/>
            <person name="Murphy C."/>
            <person name="Neiman D."/>
            <person name="Pearson M."/>
            <person name="Priest M."/>
            <person name="Roberts A."/>
            <person name="Saif S."/>
            <person name="Shea T."/>
            <person name="Sisk P."/>
            <person name="Stolte C."/>
            <person name="Sykes S."/>
            <person name="Wortman J."/>
            <person name="Nusbaum C."/>
            <person name="Birren B."/>
        </authorList>
    </citation>
    <scope>NUCLEOTIDE SEQUENCE [LARGE SCALE GENOMIC DNA]</scope>
    <source>
        <strain evidence="2 3">YIT 11850</strain>
    </source>
</reference>
<accession>H1CZM5</accession>